<evidence type="ECO:0000256" key="6">
    <source>
        <dbReference type="ARBA" id="ARBA00022989"/>
    </source>
</evidence>
<dbReference type="AlphaFoldDB" id="A0A8C4R6P7"/>
<dbReference type="InterPro" id="IPR005052">
    <property type="entry name" value="Lectin_leg"/>
</dbReference>
<keyword evidence="5" id="KW-0430">Lectin</keyword>
<dbReference type="GO" id="GO:0005537">
    <property type="term" value="F:D-mannose binding"/>
    <property type="evidence" value="ECO:0007669"/>
    <property type="project" value="TreeGrafter"/>
</dbReference>
<evidence type="ECO:0000256" key="5">
    <source>
        <dbReference type="ARBA" id="ARBA00022734"/>
    </source>
</evidence>
<dbReference type="GO" id="GO:0005789">
    <property type="term" value="C:endoplasmic reticulum membrane"/>
    <property type="evidence" value="ECO:0007669"/>
    <property type="project" value="TreeGrafter"/>
</dbReference>
<name>A0A8C4R6P7_EPTBU</name>
<keyword evidence="7" id="KW-0333">Golgi apparatus</keyword>
<evidence type="ECO:0000256" key="12">
    <source>
        <dbReference type="SAM" id="Phobius"/>
    </source>
</evidence>
<dbReference type="GO" id="GO:0000139">
    <property type="term" value="C:Golgi membrane"/>
    <property type="evidence" value="ECO:0007669"/>
    <property type="project" value="UniProtKB-SubCell"/>
</dbReference>
<dbReference type="PANTHER" id="PTHR12223">
    <property type="entry name" value="VESICULAR MANNOSE-BINDING LECTIN"/>
    <property type="match status" value="1"/>
</dbReference>
<dbReference type="GO" id="GO:0046872">
    <property type="term" value="F:metal ion binding"/>
    <property type="evidence" value="ECO:0007669"/>
    <property type="project" value="UniProtKB-KW"/>
</dbReference>
<evidence type="ECO:0000256" key="7">
    <source>
        <dbReference type="ARBA" id="ARBA00023034"/>
    </source>
</evidence>
<feature type="domain" description="L-type lectin-like" evidence="13">
    <location>
        <begin position="64"/>
        <end position="288"/>
    </location>
</feature>
<feature type="transmembrane region" description="Helical" evidence="12">
    <location>
        <begin position="331"/>
        <end position="353"/>
    </location>
</feature>
<dbReference type="Ensembl" id="ENSEBUT00000026464.1">
    <property type="protein sequence ID" value="ENSEBUP00000025888.1"/>
    <property type="gene ID" value="ENSEBUG00000015958.1"/>
</dbReference>
<evidence type="ECO:0000256" key="4">
    <source>
        <dbReference type="ARBA" id="ARBA00022729"/>
    </source>
</evidence>
<evidence type="ECO:0000256" key="3">
    <source>
        <dbReference type="ARBA" id="ARBA00022723"/>
    </source>
</evidence>
<dbReference type="InterPro" id="IPR051136">
    <property type="entry name" value="Intracellular_Lectin-GPT"/>
</dbReference>
<evidence type="ECO:0000256" key="8">
    <source>
        <dbReference type="ARBA" id="ARBA00023136"/>
    </source>
</evidence>
<organism evidence="14 15">
    <name type="scientific">Eptatretus burgeri</name>
    <name type="common">Inshore hagfish</name>
    <dbReference type="NCBI Taxonomy" id="7764"/>
    <lineage>
        <taxon>Eukaryota</taxon>
        <taxon>Metazoa</taxon>
        <taxon>Chordata</taxon>
        <taxon>Craniata</taxon>
        <taxon>Vertebrata</taxon>
        <taxon>Cyclostomata</taxon>
        <taxon>Myxini</taxon>
        <taxon>Myxiniformes</taxon>
        <taxon>Myxinidae</taxon>
        <taxon>Eptatretinae</taxon>
        <taxon>Eptatretus</taxon>
    </lineage>
</organism>
<keyword evidence="4" id="KW-0732">Signal</keyword>
<evidence type="ECO:0000313" key="14">
    <source>
        <dbReference type="Ensembl" id="ENSEBUP00000025888.1"/>
    </source>
</evidence>
<keyword evidence="8 12" id="KW-0472">Membrane</keyword>
<keyword evidence="2 12" id="KW-0812">Transmembrane</keyword>
<keyword evidence="10" id="KW-0325">Glycoprotein</keyword>
<dbReference type="GO" id="GO:0030134">
    <property type="term" value="C:COPII-coated ER to Golgi transport vesicle"/>
    <property type="evidence" value="ECO:0007669"/>
    <property type="project" value="TreeGrafter"/>
</dbReference>
<dbReference type="PANTHER" id="PTHR12223:SF45">
    <property type="entry name" value="RE50040P"/>
    <property type="match status" value="1"/>
</dbReference>
<dbReference type="Gene3D" id="2.60.120.200">
    <property type="match status" value="1"/>
</dbReference>
<evidence type="ECO:0000256" key="11">
    <source>
        <dbReference type="ARBA" id="ARBA00046288"/>
    </source>
</evidence>
<dbReference type="InterPro" id="IPR013320">
    <property type="entry name" value="ConA-like_dom_sf"/>
</dbReference>
<evidence type="ECO:0000256" key="10">
    <source>
        <dbReference type="ARBA" id="ARBA00023180"/>
    </source>
</evidence>
<evidence type="ECO:0000313" key="15">
    <source>
        <dbReference type="Proteomes" id="UP000694388"/>
    </source>
</evidence>
<keyword evidence="3" id="KW-0479">Metal-binding</keyword>
<keyword evidence="15" id="KW-1185">Reference proteome</keyword>
<reference evidence="14" key="1">
    <citation type="submission" date="2025-08" db="UniProtKB">
        <authorList>
            <consortium name="Ensembl"/>
        </authorList>
    </citation>
    <scope>IDENTIFICATION</scope>
</reference>
<evidence type="ECO:0000259" key="13">
    <source>
        <dbReference type="PROSITE" id="PS51328"/>
    </source>
</evidence>
<comment type="subcellular location">
    <subcellularLocation>
        <location evidence="11">Endomembrane system</location>
        <topology evidence="11">Single-pass type I membrane protein</topology>
    </subcellularLocation>
    <subcellularLocation>
        <location evidence="1">Golgi apparatus membrane</location>
        <topology evidence="1">Single-pass membrane protein</topology>
    </subcellularLocation>
</comment>
<dbReference type="GO" id="GO:0006888">
    <property type="term" value="P:endoplasmic reticulum to Golgi vesicle-mediated transport"/>
    <property type="evidence" value="ECO:0007669"/>
    <property type="project" value="TreeGrafter"/>
</dbReference>
<dbReference type="Proteomes" id="UP000694388">
    <property type="component" value="Unplaced"/>
</dbReference>
<evidence type="ECO:0000256" key="1">
    <source>
        <dbReference type="ARBA" id="ARBA00004194"/>
    </source>
</evidence>
<dbReference type="Pfam" id="PF03388">
    <property type="entry name" value="Lectin_leg-like"/>
    <property type="match status" value="1"/>
</dbReference>
<protein>
    <submittedName>
        <fullName evidence="14">Lectin, mannose binding 2 like</fullName>
    </submittedName>
</protein>
<dbReference type="GeneTree" id="ENSGT00940000155596"/>
<keyword evidence="6 12" id="KW-1133">Transmembrane helix</keyword>
<dbReference type="OMA" id="FRSSAGX"/>
<accession>A0A8C4R6P7</accession>
<sequence length="365" mass="40404">MISIIASGLRFAVRRVFRGSQVSEGLYSLATSMAQTIVICVLLVSALLRSVNGDQLRDPGLPGQYMKREFSLVKPYQGVGAASSLWDIAGSVIVSSNHLRLTSDHQSQQGAVWNTMPSYVTDWELQVHFKLHGSGKKGLHGDGFAIWYTKEKLQLGTVFGSTDMFSGLGIFVDTYKNDFDNQERSFPYISIMVNNGSLKYDHGKDGKSTEIAGCYADVRNKNFDTFLSIRFSKRRLTVMLNADNNGEWKECADMMGVHLPTGYYFGASATTGDLSDNHDIIFLKLFELTVPPDPEPVDYSKVVPSVESIQHLHDGEGGGAYRGGPMTGWNVFLLLLCALLGIIVCAIVGVVVFQKHQEQSRKRFY</sequence>
<proteinExistence type="predicted"/>
<dbReference type="GO" id="GO:0005793">
    <property type="term" value="C:endoplasmic reticulum-Golgi intermediate compartment"/>
    <property type="evidence" value="ECO:0007669"/>
    <property type="project" value="TreeGrafter"/>
</dbReference>
<evidence type="ECO:0000256" key="9">
    <source>
        <dbReference type="ARBA" id="ARBA00023157"/>
    </source>
</evidence>
<keyword evidence="9" id="KW-1015">Disulfide bond</keyword>
<evidence type="ECO:0000256" key="2">
    <source>
        <dbReference type="ARBA" id="ARBA00022692"/>
    </source>
</evidence>
<dbReference type="FunFam" id="2.60.120.200:FF:000017">
    <property type="entry name" value="Vesicular integral-membrane protein VIP36"/>
    <property type="match status" value="1"/>
</dbReference>
<dbReference type="PROSITE" id="PS51328">
    <property type="entry name" value="L_LECTIN_LIKE"/>
    <property type="match status" value="1"/>
</dbReference>
<dbReference type="SUPFAM" id="SSF49899">
    <property type="entry name" value="Concanavalin A-like lectins/glucanases"/>
    <property type="match status" value="1"/>
</dbReference>
<reference evidence="14" key="2">
    <citation type="submission" date="2025-09" db="UniProtKB">
        <authorList>
            <consortium name="Ensembl"/>
        </authorList>
    </citation>
    <scope>IDENTIFICATION</scope>
</reference>